<evidence type="ECO:0000313" key="1">
    <source>
        <dbReference type="EMBL" id="SPQ00333.1"/>
    </source>
</evidence>
<dbReference type="EMBL" id="OUUY01000066">
    <property type="protein sequence ID" value="SPQ00333.1"/>
    <property type="molecule type" value="Genomic_DNA"/>
</dbReference>
<evidence type="ECO:0000313" key="2">
    <source>
        <dbReference type="Proteomes" id="UP000245125"/>
    </source>
</evidence>
<keyword evidence="2" id="KW-1185">Reference proteome</keyword>
<accession>A0A2U3QFZ8</accession>
<organism evidence="1 2">
    <name type="scientific">Candidatus Sulfobium mesophilum</name>
    <dbReference type="NCBI Taxonomy" id="2016548"/>
    <lineage>
        <taxon>Bacteria</taxon>
        <taxon>Pseudomonadati</taxon>
        <taxon>Nitrospirota</taxon>
        <taxon>Nitrospiria</taxon>
        <taxon>Nitrospirales</taxon>
        <taxon>Nitrospiraceae</taxon>
        <taxon>Candidatus Sulfobium</taxon>
    </lineage>
</organism>
<dbReference type="Proteomes" id="UP000245125">
    <property type="component" value="Unassembled WGS sequence"/>
</dbReference>
<sequence>MYYLVKSSNDIVLVKASRETVQKFWTKFWTYRYDFNFTFYDFLRENGIYARKIPPWSTPPGSGTIDIDICPN</sequence>
<reference evidence="2" key="1">
    <citation type="submission" date="2018-03" db="EMBL/GenBank/DDBJ databases">
        <authorList>
            <person name="Zecchin S."/>
        </authorList>
    </citation>
    <scope>NUCLEOTIDE SEQUENCE [LARGE SCALE GENOMIC DNA]</scope>
</reference>
<proteinExistence type="predicted"/>
<name>A0A2U3QFZ8_9BACT</name>
<protein>
    <submittedName>
        <fullName evidence="1">Uncharacterized protein</fullName>
    </submittedName>
</protein>
<dbReference type="AlphaFoldDB" id="A0A2U3QFZ8"/>
<gene>
    <name evidence="1" type="ORF">NBG4_210008</name>
</gene>